<accession>A0ABU9GLB9</accession>
<dbReference type="InterPro" id="IPR003439">
    <property type="entry name" value="ABC_transporter-like_ATP-bd"/>
</dbReference>
<dbReference type="Gene3D" id="3.40.50.300">
    <property type="entry name" value="P-loop containing nucleotide triphosphate hydrolases"/>
    <property type="match status" value="1"/>
</dbReference>
<feature type="domain" description="ABC transporter" evidence="7">
    <location>
        <begin position="2"/>
        <end position="209"/>
    </location>
</feature>
<dbReference type="NCBIfam" id="TIGR01189">
    <property type="entry name" value="ccmA"/>
    <property type="match status" value="1"/>
</dbReference>
<evidence type="ECO:0000313" key="8">
    <source>
        <dbReference type="EMBL" id="MEL0628105.1"/>
    </source>
</evidence>
<comment type="caution">
    <text evidence="8">The sequence shown here is derived from an EMBL/GenBank/DDBJ whole genome shotgun (WGS) entry which is preliminary data.</text>
</comment>
<sequence length="212" mass="23992">MLECKNLTCVREQRVLFDNLSFTLSPGEILHVEGPNGVGKTSLFRLLVGLSSPYAGDIYWLQNNISTVRESYYQHLLYLGHKSGLKPELTAIENLQYFQSLHNPNVELDVWETLTLVGLAGYETIPVAQLSAGQQRRVALARMWFSDCPLWILDEPFTAIDKSGVKVIENLLVKHAENNGMVIISTHQDLNVPDTLYKRLMLEKPIAEAFYV</sequence>
<organism evidence="8 9">
    <name type="scientific">Psychromonas aquatilis</name>
    <dbReference type="NCBI Taxonomy" id="2005072"/>
    <lineage>
        <taxon>Bacteria</taxon>
        <taxon>Pseudomonadati</taxon>
        <taxon>Pseudomonadota</taxon>
        <taxon>Gammaproteobacteria</taxon>
        <taxon>Alteromonadales</taxon>
        <taxon>Psychromonadaceae</taxon>
        <taxon>Psychromonas</taxon>
    </lineage>
</organism>
<dbReference type="InterPro" id="IPR003593">
    <property type="entry name" value="AAA+_ATPase"/>
</dbReference>
<dbReference type="SUPFAM" id="SSF52540">
    <property type="entry name" value="P-loop containing nucleoside triphosphate hydrolases"/>
    <property type="match status" value="1"/>
</dbReference>
<evidence type="ECO:0000256" key="5">
    <source>
        <dbReference type="ARBA" id="ARBA00022967"/>
    </source>
</evidence>
<evidence type="ECO:0000256" key="6">
    <source>
        <dbReference type="ARBA" id="ARBA00023136"/>
    </source>
</evidence>
<dbReference type="InterPro" id="IPR027417">
    <property type="entry name" value="P-loop_NTPase"/>
</dbReference>
<dbReference type="Proteomes" id="UP001369082">
    <property type="component" value="Unassembled WGS sequence"/>
</dbReference>
<keyword evidence="9" id="KW-1185">Reference proteome</keyword>
<dbReference type="SMART" id="SM00382">
    <property type="entry name" value="AAA"/>
    <property type="match status" value="1"/>
</dbReference>
<keyword evidence="4" id="KW-0067">ATP-binding</keyword>
<reference evidence="8 9" key="1">
    <citation type="submission" date="2024-02" db="EMBL/GenBank/DDBJ databases">
        <title>Bacteria isolated from the canopy kelp, Nereocystis luetkeana.</title>
        <authorList>
            <person name="Pfister C.A."/>
            <person name="Younker I.T."/>
            <person name="Light S.H."/>
        </authorList>
    </citation>
    <scope>NUCLEOTIDE SEQUENCE [LARGE SCALE GENOMIC DNA]</scope>
    <source>
        <strain evidence="8 9">TI.1.05</strain>
    </source>
</reference>
<dbReference type="RefSeq" id="WP_341596043.1">
    <property type="nucleotide sequence ID" value="NZ_JBAKAZ010000002.1"/>
</dbReference>
<dbReference type="Pfam" id="PF00005">
    <property type="entry name" value="ABC_tran"/>
    <property type="match status" value="1"/>
</dbReference>
<keyword evidence="1" id="KW-0813">Transport</keyword>
<evidence type="ECO:0000256" key="4">
    <source>
        <dbReference type="ARBA" id="ARBA00022840"/>
    </source>
</evidence>
<keyword evidence="6" id="KW-0472">Membrane</keyword>
<dbReference type="InterPro" id="IPR017871">
    <property type="entry name" value="ABC_transporter-like_CS"/>
</dbReference>
<dbReference type="NCBIfam" id="NF010061">
    <property type="entry name" value="PRK13538.1"/>
    <property type="match status" value="1"/>
</dbReference>
<dbReference type="CDD" id="cd03231">
    <property type="entry name" value="ABC_CcmA_heme_exporter"/>
    <property type="match status" value="1"/>
</dbReference>
<dbReference type="InterPro" id="IPR005895">
    <property type="entry name" value="ABC_transptr_haem_export_CcmA"/>
</dbReference>
<keyword evidence="5" id="KW-1278">Translocase</keyword>
<evidence type="ECO:0000256" key="2">
    <source>
        <dbReference type="ARBA" id="ARBA00022741"/>
    </source>
</evidence>
<dbReference type="EMBL" id="JBAKAZ010000002">
    <property type="protein sequence ID" value="MEL0628105.1"/>
    <property type="molecule type" value="Genomic_DNA"/>
</dbReference>
<proteinExistence type="predicted"/>
<evidence type="ECO:0000313" key="9">
    <source>
        <dbReference type="Proteomes" id="UP001369082"/>
    </source>
</evidence>
<dbReference type="PANTHER" id="PTHR43499">
    <property type="entry name" value="ABC TRANSPORTER I FAMILY MEMBER 1"/>
    <property type="match status" value="1"/>
</dbReference>
<evidence type="ECO:0000259" key="7">
    <source>
        <dbReference type="PROSITE" id="PS50893"/>
    </source>
</evidence>
<keyword evidence="3" id="KW-0201">Cytochrome c-type biogenesis</keyword>
<name>A0ABU9GLB9_9GAMM</name>
<gene>
    <name evidence="8" type="primary">ccmA</name>
    <name evidence="8" type="ORF">V6256_00675</name>
</gene>
<protein>
    <submittedName>
        <fullName evidence="8">Cytochrome c biogenesis heme-transporting ATPase CcmA</fullName>
    </submittedName>
</protein>
<evidence type="ECO:0000256" key="1">
    <source>
        <dbReference type="ARBA" id="ARBA00022448"/>
    </source>
</evidence>
<dbReference type="PROSITE" id="PS00211">
    <property type="entry name" value="ABC_TRANSPORTER_1"/>
    <property type="match status" value="1"/>
</dbReference>
<dbReference type="PANTHER" id="PTHR43499:SF1">
    <property type="entry name" value="ABC TRANSPORTER I FAMILY MEMBER 1"/>
    <property type="match status" value="1"/>
</dbReference>
<dbReference type="PROSITE" id="PS50893">
    <property type="entry name" value="ABC_TRANSPORTER_2"/>
    <property type="match status" value="1"/>
</dbReference>
<keyword evidence="2" id="KW-0547">Nucleotide-binding</keyword>
<evidence type="ECO:0000256" key="3">
    <source>
        <dbReference type="ARBA" id="ARBA00022748"/>
    </source>
</evidence>